<gene>
    <name evidence="2" type="ORF">ABID47_004354</name>
</gene>
<dbReference type="Proteomes" id="UP001549098">
    <property type="component" value="Unassembled WGS sequence"/>
</dbReference>
<sequence>MGPSEQREGHQTNPYRAGEKDNFGAGFRDPAPFHCCTGGKASVHCEWTLVFRSQCYSGRKLAVLLGKRAFGSNSRLLNVGPLVSSYLGSSLGLITKTGQSAGVFYKLLIEGSGLQKSSDVRIAKFFSSIIYRLYLRLTLNVNLYTMDGHLRKEMMMSVSHPCQRPAIHDSANLSRAGFGYKLDLSPIC</sequence>
<evidence type="ECO:0000313" key="3">
    <source>
        <dbReference type="Proteomes" id="UP001549098"/>
    </source>
</evidence>
<evidence type="ECO:0000256" key="1">
    <source>
        <dbReference type="SAM" id="MobiDB-lite"/>
    </source>
</evidence>
<feature type="region of interest" description="Disordered" evidence="1">
    <location>
        <begin position="1"/>
        <end position="21"/>
    </location>
</feature>
<proteinExistence type="predicted"/>
<name>A0ABV2F7H3_9BACL</name>
<comment type="caution">
    <text evidence="2">The sequence shown here is derived from an EMBL/GenBank/DDBJ whole genome shotgun (WGS) entry which is preliminary data.</text>
</comment>
<accession>A0ABV2F7H3</accession>
<feature type="compositionally biased region" description="Basic and acidic residues" evidence="1">
    <location>
        <begin position="1"/>
        <end position="10"/>
    </location>
</feature>
<protein>
    <submittedName>
        <fullName evidence="2">Uncharacterized protein</fullName>
    </submittedName>
</protein>
<dbReference type="EMBL" id="JBEPLV010000005">
    <property type="protein sequence ID" value="MET3547726.1"/>
    <property type="molecule type" value="Genomic_DNA"/>
</dbReference>
<keyword evidence="3" id="KW-1185">Reference proteome</keyword>
<reference evidence="2 3" key="1">
    <citation type="submission" date="2024-06" db="EMBL/GenBank/DDBJ databases">
        <title>Genomic Encyclopedia of Type Strains, Phase IV (KMG-IV): sequencing the most valuable type-strain genomes for metagenomic binning, comparative biology and taxonomic classification.</title>
        <authorList>
            <person name="Goeker M."/>
        </authorList>
    </citation>
    <scope>NUCLEOTIDE SEQUENCE [LARGE SCALE GENOMIC DNA]</scope>
    <source>
        <strain evidence="2 3">DSM 17253</strain>
    </source>
</reference>
<evidence type="ECO:0000313" key="2">
    <source>
        <dbReference type="EMBL" id="MET3547726.1"/>
    </source>
</evidence>
<organism evidence="2 3">
    <name type="scientific">Paenibacillus favisporus</name>
    <dbReference type="NCBI Taxonomy" id="221028"/>
    <lineage>
        <taxon>Bacteria</taxon>
        <taxon>Bacillati</taxon>
        <taxon>Bacillota</taxon>
        <taxon>Bacilli</taxon>
        <taxon>Bacillales</taxon>
        <taxon>Paenibacillaceae</taxon>
        <taxon>Paenibacillus</taxon>
    </lineage>
</organism>